<reference evidence="3" key="2">
    <citation type="submission" date="2025-08" db="UniProtKB">
        <authorList>
            <consortium name="Ensembl"/>
        </authorList>
    </citation>
    <scope>IDENTIFICATION</scope>
</reference>
<dbReference type="GO" id="GO:0035615">
    <property type="term" value="F:clathrin adaptor activity"/>
    <property type="evidence" value="ECO:0007669"/>
    <property type="project" value="TreeGrafter"/>
</dbReference>
<organism evidence="3 4">
    <name type="scientific">Ciona savignyi</name>
    <name type="common">Pacific transparent sea squirt</name>
    <dbReference type="NCBI Taxonomy" id="51511"/>
    <lineage>
        <taxon>Eukaryota</taxon>
        <taxon>Metazoa</taxon>
        <taxon>Chordata</taxon>
        <taxon>Tunicata</taxon>
        <taxon>Ascidiacea</taxon>
        <taxon>Phlebobranchia</taxon>
        <taxon>Cionidae</taxon>
        <taxon>Ciona</taxon>
    </lineage>
</organism>
<evidence type="ECO:0000256" key="1">
    <source>
        <dbReference type="SAM" id="MobiDB-lite"/>
    </source>
</evidence>
<dbReference type="STRING" id="51511.ENSCSAVP00000004974"/>
<dbReference type="GO" id="GO:0043325">
    <property type="term" value="F:phosphatidylinositol-3,4-bisphosphate binding"/>
    <property type="evidence" value="ECO:0007669"/>
    <property type="project" value="TreeGrafter"/>
</dbReference>
<dbReference type="GO" id="GO:0080025">
    <property type="term" value="F:phosphatidylinositol-3,5-bisphosphate binding"/>
    <property type="evidence" value="ECO:0007669"/>
    <property type="project" value="TreeGrafter"/>
</dbReference>
<evidence type="ECO:0000313" key="3">
    <source>
        <dbReference type="Ensembl" id="ENSCSAVP00000004974.1"/>
    </source>
</evidence>
<dbReference type="Proteomes" id="UP000007875">
    <property type="component" value="Unassembled WGS sequence"/>
</dbReference>
<dbReference type="GO" id="GO:0006897">
    <property type="term" value="P:endocytosis"/>
    <property type="evidence" value="ECO:0007669"/>
    <property type="project" value="InterPro"/>
</dbReference>
<accession>H2YI25</accession>
<evidence type="ECO:0000313" key="4">
    <source>
        <dbReference type="Proteomes" id="UP000007875"/>
    </source>
</evidence>
<dbReference type="GO" id="GO:0032051">
    <property type="term" value="F:clathrin light chain binding"/>
    <property type="evidence" value="ECO:0007669"/>
    <property type="project" value="TreeGrafter"/>
</dbReference>
<protein>
    <recommendedName>
        <fullName evidence="2">AP180 N-terminal homology (ANTH) domain-containing protein</fullName>
    </recommendedName>
</protein>
<reference evidence="4" key="1">
    <citation type="submission" date="2003-08" db="EMBL/GenBank/DDBJ databases">
        <authorList>
            <person name="Birren B."/>
            <person name="Nusbaum C."/>
            <person name="Abebe A."/>
            <person name="Abouelleil A."/>
            <person name="Adekoya E."/>
            <person name="Ait-zahra M."/>
            <person name="Allen N."/>
            <person name="Allen T."/>
            <person name="An P."/>
            <person name="Anderson M."/>
            <person name="Anderson S."/>
            <person name="Arachchi H."/>
            <person name="Armbruster J."/>
            <person name="Bachantsang P."/>
            <person name="Baldwin J."/>
            <person name="Barry A."/>
            <person name="Bayul T."/>
            <person name="Blitshsteyn B."/>
            <person name="Bloom T."/>
            <person name="Blye J."/>
            <person name="Boguslavskiy L."/>
            <person name="Borowsky M."/>
            <person name="Boukhgalter B."/>
            <person name="Brunache A."/>
            <person name="Butler J."/>
            <person name="Calixte N."/>
            <person name="Calvo S."/>
            <person name="Camarata J."/>
            <person name="Campo K."/>
            <person name="Chang J."/>
            <person name="Cheshatsang Y."/>
            <person name="Citroen M."/>
            <person name="Collymore A."/>
            <person name="Considine T."/>
            <person name="Cook A."/>
            <person name="Cooke P."/>
            <person name="Corum B."/>
            <person name="Cuomo C."/>
            <person name="David R."/>
            <person name="Dawoe T."/>
            <person name="Degray S."/>
            <person name="Dodge S."/>
            <person name="Dooley K."/>
            <person name="Dorje P."/>
            <person name="Dorjee K."/>
            <person name="Dorris L."/>
            <person name="Duffey N."/>
            <person name="Dupes A."/>
            <person name="Elkins T."/>
            <person name="Engels R."/>
            <person name="Erickson J."/>
            <person name="Farina A."/>
            <person name="Faro S."/>
            <person name="Ferreira P."/>
            <person name="Fischer H."/>
            <person name="Fitzgerald M."/>
            <person name="Foley K."/>
            <person name="Gage D."/>
            <person name="Galagan J."/>
            <person name="Gearin G."/>
            <person name="Gnerre S."/>
            <person name="Gnirke A."/>
            <person name="Goyette A."/>
            <person name="Graham J."/>
            <person name="Grandbois E."/>
            <person name="Gyaltsen K."/>
            <person name="Hafez N."/>
            <person name="Hagopian D."/>
            <person name="Hagos B."/>
            <person name="Hall J."/>
            <person name="Hatcher B."/>
            <person name="Heller A."/>
            <person name="Higgins H."/>
            <person name="Honan T."/>
            <person name="Horn A."/>
            <person name="Houde N."/>
            <person name="Hughes L."/>
            <person name="Hulme W."/>
            <person name="Husby E."/>
            <person name="Iliev I."/>
            <person name="Jaffe D."/>
            <person name="Jones C."/>
            <person name="Kamal M."/>
            <person name="Kamat A."/>
            <person name="Kamvysselis M."/>
            <person name="Karlsson E."/>
            <person name="Kells C."/>
            <person name="Kieu A."/>
            <person name="Kisner P."/>
            <person name="Kodira C."/>
            <person name="Kulbokas E."/>
            <person name="Labutti K."/>
            <person name="Lama D."/>
            <person name="Landers T."/>
            <person name="Leger J."/>
            <person name="Levine S."/>
            <person name="Lewis D."/>
            <person name="Lewis T."/>
            <person name="Lindblad-toh K."/>
            <person name="Liu X."/>
            <person name="Lokyitsang T."/>
            <person name="Lokyitsang Y."/>
            <person name="Lucien O."/>
            <person name="Lui A."/>
            <person name="Ma L.J."/>
            <person name="Mabbitt R."/>
            <person name="Macdonald J."/>
            <person name="Maclean C."/>
            <person name="Major J."/>
            <person name="Manning J."/>
            <person name="Marabella R."/>
            <person name="Maru K."/>
            <person name="Matthews C."/>
            <person name="Mauceli E."/>
            <person name="Mccarthy M."/>
            <person name="Mcdonough S."/>
            <person name="Mcghee T."/>
            <person name="Meldrim J."/>
            <person name="Meneus L."/>
            <person name="Mesirov J."/>
            <person name="Mihalev A."/>
            <person name="Mihova T."/>
            <person name="Mikkelsen T."/>
            <person name="Mlenga V."/>
            <person name="Moru K."/>
            <person name="Mozes J."/>
            <person name="Mulrain L."/>
            <person name="Munson G."/>
            <person name="Naylor J."/>
            <person name="Newes C."/>
            <person name="Nguyen C."/>
            <person name="Nguyen N."/>
            <person name="Nguyen T."/>
            <person name="Nicol R."/>
            <person name="Nielsen C."/>
            <person name="Nizzari M."/>
            <person name="Norbu C."/>
            <person name="Norbu N."/>
            <person name="O'donnell P."/>
            <person name="Okoawo O."/>
            <person name="O'leary S."/>
            <person name="Omotosho B."/>
            <person name="O'neill K."/>
            <person name="Osman S."/>
            <person name="Parker S."/>
            <person name="Perrin D."/>
            <person name="Phunkhang P."/>
            <person name="Piqani B."/>
            <person name="Purcell S."/>
            <person name="Rachupka T."/>
            <person name="Ramasamy U."/>
            <person name="Rameau R."/>
            <person name="Ray V."/>
            <person name="Raymond C."/>
            <person name="Retta R."/>
            <person name="Richardson S."/>
            <person name="Rise C."/>
            <person name="Rodriguez J."/>
            <person name="Rogers J."/>
            <person name="Rogov P."/>
            <person name="Rutman M."/>
            <person name="Schupbach R."/>
            <person name="Seaman C."/>
            <person name="Settipalli S."/>
            <person name="Sharpe T."/>
            <person name="Sheridan J."/>
            <person name="Sherpa N."/>
            <person name="Shi J."/>
            <person name="Smirnov S."/>
            <person name="Smith C."/>
            <person name="Sougnez C."/>
            <person name="Spencer B."/>
            <person name="Stalker J."/>
            <person name="Stange-thomann N."/>
            <person name="Stavropoulos S."/>
            <person name="Stetson K."/>
            <person name="Stone C."/>
            <person name="Stone S."/>
            <person name="Stubbs M."/>
            <person name="Talamas J."/>
            <person name="Tchuinga P."/>
            <person name="Tenzing P."/>
            <person name="Tesfaye S."/>
            <person name="Theodore J."/>
            <person name="Thoulutsang Y."/>
            <person name="Topham K."/>
            <person name="Towey S."/>
            <person name="Tsamla T."/>
            <person name="Tsomo N."/>
            <person name="Vallee D."/>
            <person name="Vassiliev H."/>
            <person name="Venkataraman V."/>
            <person name="Vinson J."/>
            <person name="Vo A."/>
            <person name="Wade C."/>
            <person name="Wang S."/>
            <person name="Wangchuk T."/>
            <person name="Wangdi T."/>
            <person name="Whittaker C."/>
            <person name="Wilkinson J."/>
            <person name="Wu Y."/>
            <person name="Wyman D."/>
            <person name="Yadav S."/>
            <person name="Yang S."/>
            <person name="Yang X."/>
            <person name="Yeager S."/>
            <person name="Yee E."/>
            <person name="Young G."/>
            <person name="Zainoun J."/>
            <person name="Zembeck L."/>
            <person name="Zimmer A."/>
            <person name="Zody M."/>
            <person name="Lander E."/>
        </authorList>
    </citation>
    <scope>NUCLEOTIDE SEQUENCE [LARGE SCALE GENOMIC DNA]</scope>
</reference>
<dbReference type="GO" id="GO:0051015">
    <property type="term" value="F:actin filament binding"/>
    <property type="evidence" value="ECO:0007669"/>
    <property type="project" value="TreeGrafter"/>
</dbReference>
<dbReference type="InParanoid" id="H2YI25"/>
<evidence type="ECO:0000259" key="2">
    <source>
        <dbReference type="Pfam" id="PF07651"/>
    </source>
</evidence>
<dbReference type="GO" id="GO:0030136">
    <property type="term" value="C:clathrin-coated vesicle"/>
    <property type="evidence" value="ECO:0007669"/>
    <property type="project" value="TreeGrafter"/>
</dbReference>
<dbReference type="Ensembl" id="ENSCSAVT00000005044.1">
    <property type="protein sequence ID" value="ENSCSAVP00000004974.1"/>
    <property type="gene ID" value="ENSCSAVG00000002962.1"/>
</dbReference>
<dbReference type="GO" id="GO:0030864">
    <property type="term" value="C:cortical actin cytoskeleton"/>
    <property type="evidence" value="ECO:0007669"/>
    <property type="project" value="TreeGrafter"/>
</dbReference>
<sequence length="187" mass="21402">MDFHSKYKSFPGSLSLSDEELDKIGKLDINTFFELSVDILDCIDVLMDLQQTIFSTLDMSKAVSMTGPGQCRLAPCILIILDSSQLYDYTVKLLFKLHSCLPPDTLSGHRQRFKECHARLKKFYYICSNLQYFKRLIQVPLMPDKMPDFLIKSDGSHELGPIKVIPEEENQIDRSPSPEPEKSCSIF</sequence>
<dbReference type="AlphaFoldDB" id="H2YI25"/>
<dbReference type="GO" id="GO:0048268">
    <property type="term" value="P:clathrin coat assembly"/>
    <property type="evidence" value="ECO:0007669"/>
    <property type="project" value="TreeGrafter"/>
</dbReference>
<dbReference type="eggNOG" id="KOG0980">
    <property type="taxonomic scope" value="Eukaryota"/>
</dbReference>
<feature type="domain" description="AP180 N-terminal homology (ANTH)" evidence="2">
    <location>
        <begin position="1"/>
        <end position="154"/>
    </location>
</feature>
<reference evidence="3" key="3">
    <citation type="submission" date="2025-09" db="UniProtKB">
        <authorList>
            <consortium name="Ensembl"/>
        </authorList>
    </citation>
    <scope>IDENTIFICATION</scope>
</reference>
<dbReference type="GeneTree" id="ENSGT00940000153594"/>
<dbReference type="GO" id="GO:0007015">
    <property type="term" value="P:actin filament organization"/>
    <property type="evidence" value="ECO:0007669"/>
    <property type="project" value="TreeGrafter"/>
</dbReference>
<name>H2YI25_CIOSA</name>
<dbReference type="InterPro" id="IPR011417">
    <property type="entry name" value="ANTH_dom"/>
</dbReference>
<dbReference type="InterPro" id="IPR030224">
    <property type="entry name" value="Sla2_fam"/>
</dbReference>
<dbReference type="PANTHER" id="PTHR10407:SF15">
    <property type="entry name" value="HUNTINGTIN INTERACTING PROTEIN 1"/>
    <property type="match status" value="1"/>
</dbReference>
<dbReference type="HOGENOM" id="CLU_1447179_0_0_1"/>
<dbReference type="Pfam" id="PF07651">
    <property type="entry name" value="ANTH"/>
    <property type="match status" value="1"/>
</dbReference>
<dbReference type="PANTHER" id="PTHR10407">
    <property type="entry name" value="HUNTINGTIN INTERACTING PROTEIN 1"/>
    <property type="match status" value="1"/>
</dbReference>
<feature type="region of interest" description="Disordered" evidence="1">
    <location>
        <begin position="165"/>
        <end position="187"/>
    </location>
</feature>
<dbReference type="OMA" id="VMTCIAN"/>
<proteinExistence type="predicted"/>
<keyword evidence="4" id="KW-1185">Reference proteome</keyword>